<evidence type="ECO:0000313" key="2">
    <source>
        <dbReference type="Proteomes" id="UP000824120"/>
    </source>
</evidence>
<evidence type="ECO:0000313" key="1">
    <source>
        <dbReference type="EMBL" id="KAG5629655.1"/>
    </source>
</evidence>
<protein>
    <submittedName>
        <fullName evidence="1">Uncharacterized protein</fullName>
    </submittedName>
</protein>
<dbReference type="Proteomes" id="UP000824120">
    <property type="component" value="Chromosome 1"/>
</dbReference>
<dbReference type="AlphaFoldDB" id="A0A9J6AZY2"/>
<accession>A0A9J6AZY2</accession>
<keyword evidence="2" id="KW-1185">Reference proteome</keyword>
<proteinExistence type="predicted"/>
<dbReference type="EMBL" id="JACXVP010000001">
    <property type="protein sequence ID" value="KAG5629655.1"/>
    <property type="molecule type" value="Genomic_DNA"/>
</dbReference>
<comment type="caution">
    <text evidence="1">The sequence shown here is derived from an EMBL/GenBank/DDBJ whole genome shotgun (WGS) entry which is preliminary data.</text>
</comment>
<sequence length="76" mass="8770">MPNYMRSPNNVHLITLSKNYLLVITKIPVDISIHFSKVIELILKDISIFEYAKMNTFINNNNKFNKKKVVSIMGAT</sequence>
<name>A0A9J6AZY2_SOLCO</name>
<reference evidence="1 2" key="1">
    <citation type="submission" date="2020-09" db="EMBL/GenBank/DDBJ databases">
        <title>De no assembly of potato wild relative species, Solanum commersonii.</title>
        <authorList>
            <person name="Cho K."/>
        </authorList>
    </citation>
    <scope>NUCLEOTIDE SEQUENCE [LARGE SCALE GENOMIC DNA]</scope>
    <source>
        <strain evidence="1">LZ3.2</strain>
        <tissue evidence="1">Leaf</tissue>
    </source>
</reference>
<gene>
    <name evidence="1" type="ORF">H5410_001372</name>
</gene>
<organism evidence="1 2">
    <name type="scientific">Solanum commersonii</name>
    <name type="common">Commerson's wild potato</name>
    <name type="synonym">Commerson's nightshade</name>
    <dbReference type="NCBI Taxonomy" id="4109"/>
    <lineage>
        <taxon>Eukaryota</taxon>
        <taxon>Viridiplantae</taxon>
        <taxon>Streptophyta</taxon>
        <taxon>Embryophyta</taxon>
        <taxon>Tracheophyta</taxon>
        <taxon>Spermatophyta</taxon>
        <taxon>Magnoliopsida</taxon>
        <taxon>eudicotyledons</taxon>
        <taxon>Gunneridae</taxon>
        <taxon>Pentapetalae</taxon>
        <taxon>asterids</taxon>
        <taxon>lamiids</taxon>
        <taxon>Solanales</taxon>
        <taxon>Solanaceae</taxon>
        <taxon>Solanoideae</taxon>
        <taxon>Solaneae</taxon>
        <taxon>Solanum</taxon>
    </lineage>
</organism>